<dbReference type="InterPro" id="IPR038019">
    <property type="entry name" value="PRib_AMP_CycHydrolase_sf"/>
</dbReference>
<keyword evidence="11" id="KW-0460">Magnesium</keyword>
<organism evidence="13 14">
    <name type="scientific">Pelagicoccus albus</name>
    <dbReference type="NCBI Taxonomy" id="415222"/>
    <lineage>
        <taxon>Bacteria</taxon>
        <taxon>Pseudomonadati</taxon>
        <taxon>Verrucomicrobiota</taxon>
        <taxon>Opitutia</taxon>
        <taxon>Puniceicoccales</taxon>
        <taxon>Pelagicoccaceae</taxon>
        <taxon>Pelagicoccus</taxon>
    </lineage>
</organism>
<comment type="similarity">
    <text evidence="5">In the C-terminal section; belongs to the PRA-PH family.</text>
</comment>
<feature type="binding site" evidence="11">
    <location>
        <position position="118"/>
    </location>
    <ligand>
        <name>Zn(2+)</name>
        <dbReference type="ChEBI" id="CHEBI:29105"/>
        <note>ligand shared between dimeric partners</note>
    </ligand>
</feature>
<comment type="pathway">
    <text evidence="4">Amino-acid biosynthesis; L-histidine biosynthesis; L-histidine from 5-phospho-alpha-D-ribose 1-diphosphate: step 2/9.</text>
</comment>
<dbReference type="Gene3D" id="4.10.80.70">
    <property type="match status" value="1"/>
</dbReference>
<name>A0A7X1EAA9_9BACT</name>
<dbReference type="InterPro" id="IPR002496">
    <property type="entry name" value="PRib_AMP_CycHydrolase_dom"/>
</dbReference>
<evidence type="ECO:0000256" key="10">
    <source>
        <dbReference type="ARBA" id="ARBA00023102"/>
    </source>
</evidence>
<dbReference type="SUPFAM" id="SSF141734">
    <property type="entry name" value="HisI-like"/>
    <property type="match status" value="1"/>
</dbReference>
<comment type="similarity">
    <text evidence="11">Belongs to the PRA-CH family.</text>
</comment>
<keyword evidence="9 11" id="KW-0378">Hydrolase</keyword>
<dbReference type="Proteomes" id="UP000526501">
    <property type="component" value="Unassembled WGS sequence"/>
</dbReference>
<dbReference type="InterPro" id="IPR026660">
    <property type="entry name" value="PRA-CH"/>
</dbReference>
<dbReference type="Pfam" id="PF01502">
    <property type="entry name" value="PRA-CH"/>
    <property type="match status" value="1"/>
</dbReference>
<evidence type="ECO:0000256" key="6">
    <source>
        <dbReference type="ARBA" id="ARBA00008299"/>
    </source>
</evidence>
<evidence type="ECO:0000256" key="2">
    <source>
        <dbReference type="ARBA" id="ARBA00001460"/>
    </source>
</evidence>
<evidence type="ECO:0000256" key="3">
    <source>
        <dbReference type="ARBA" id="ARBA00005169"/>
    </source>
</evidence>
<evidence type="ECO:0000313" key="13">
    <source>
        <dbReference type="EMBL" id="MBC2608211.1"/>
    </source>
</evidence>
<comment type="cofactor">
    <cofactor evidence="11">
        <name>Zn(2+)</name>
        <dbReference type="ChEBI" id="CHEBI:29105"/>
    </cofactor>
    <text evidence="11">Binds 1 zinc ion per subunit.</text>
</comment>
<dbReference type="HAMAP" id="MF_01021">
    <property type="entry name" value="HisI"/>
    <property type="match status" value="1"/>
</dbReference>
<feature type="binding site" evidence="11">
    <location>
        <position position="94"/>
    </location>
    <ligand>
        <name>Mg(2+)</name>
        <dbReference type="ChEBI" id="CHEBI:18420"/>
    </ligand>
</feature>
<dbReference type="GO" id="GO:0004635">
    <property type="term" value="F:phosphoribosyl-AMP cyclohydrolase activity"/>
    <property type="evidence" value="ECO:0007669"/>
    <property type="project" value="UniProtKB-UniRule"/>
</dbReference>
<dbReference type="GO" id="GO:0008270">
    <property type="term" value="F:zinc ion binding"/>
    <property type="evidence" value="ECO:0007669"/>
    <property type="project" value="UniProtKB-UniRule"/>
</dbReference>
<evidence type="ECO:0000256" key="5">
    <source>
        <dbReference type="ARBA" id="ARBA00007731"/>
    </source>
</evidence>
<dbReference type="FunFam" id="3.10.20.810:FF:000001">
    <property type="entry name" value="Histidine biosynthesis bifunctional protein HisIE"/>
    <property type="match status" value="1"/>
</dbReference>
<dbReference type="AlphaFoldDB" id="A0A7X1EAA9"/>
<keyword evidence="11" id="KW-0479">Metal-binding</keyword>
<feature type="domain" description="Phosphoribosyl-AMP cyclohydrolase" evidence="12">
    <location>
        <begin position="45"/>
        <end position="120"/>
    </location>
</feature>
<feature type="binding site" evidence="11">
    <location>
        <position position="111"/>
    </location>
    <ligand>
        <name>Zn(2+)</name>
        <dbReference type="ChEBI" id="CHEBI:29105"/>
        <note>ligand shared between dimeric partners</note>
    </ligand>
</feature>
<comment type="catalytic activity">
    <reaction evidence="2">
        <text>1-(5-phospho-beta-D-ribosyl)-ATP + H2O = 1-(5-phospho-beta-D-ribosyl)-5'-AMP + diphosphate + H(+)</text>
        <dbReference type="Rhea" id="RHEA:22828"/>
        <dbReference type="ChEBI" id="CHEBI:15377"/>
        <dbReference type="ChEBI" id="CHEBI:15378"/>
        <dbReference type="ChEBI" id="CHEBI:33019"/>
        <dbReference type="ChEBI" id="CHEBI:59457"/>
        <dbReference type="ChEBI" id="CHEBI:73183"/>
        <dbReference type="EC" id="3.6.1.31"/>
    </reaction>
</comment>
<comment type="function">
    <text evidence="11">Catalyzes the hydrolysis of the adenine ring of phosphoribosyl-AMP.</text>
</comment>
<dbReference type="PANTHER" id="PTHR42945">
    <property type="entry name" value="HISTIDINE BIOSYNTHESIS BIFUNCTIONAL PROTEIN"/>
    <property type="match status" value="1"/>
</dbReference>
<comment type="pathway">
    <text evidence="3 11">Amino-acid biosynthesis; L-histidine biosynthesis; L-histidine from 5-phospho-alpha-D-ribose 1-diphosphate: step 3/9.</text>
</comment>
<feature type="binding site" evidence="11">
    <location>
        <position position="92"/>
    </location>
    <ligand>
        <name>Mg(2+)</name>
        <dbReference type="ChEBI" id="CHEBI:18420"/>
    </ligand>
</feature>
<evidence type="ECO:0000259" key="12">
    <source>
        <dbReference type="Pfam" id="PF01502"/>
    </source>
</evidence>
<comment type="subcellular location">
    <subcellularLocation>
        <location evidence="11">Cytoplasm</location>
    </subcellularLocation>
</comment>
<evidence type="ECO:0000256" key="11">
    <source>
        <dbReference type="HAMAP-Rule" id="MF_01021"/>
    </source>
</evidence>
<keyword evidence="11" id="KW-0862">Zinc</keyword>
<gene>
    <name evidence="11 13" type="primary">hisI</name>
    <name evidence="13" type="ORF">H5P27_19300</name>
</gene>
<evidence type="ECO:0000256" key="4">
    <source>
        <dbReference type="ARBA" id="ARBA00005204"/>
    </source>
</evidence>
<comment type="subunit">
    <text evidence="11">Homodimer.</text>
</comment>
<protein>
    <recommendedName>
        <fullName evidence="11">Phosphoribosyl-AMP cyclohydrolase</fullName>
        <shortName evidence="11">PRA-CH</shortName>
        <ecNumber evidence="11">3.5.4.19</ecNumber>
    </recommendedName>
</protein>
<dbReference type="UniPathway" id="UPA00031">
    <property type="reaction ID" value="UER00008"/>
</dbReference>
<evidence type="ECO:0000313" key="14">
    <source>
        <dbReference type="Proteomes" id="UP000526501"/>
    </source>
</evidence>
<dbReference type="EMBL" id="JACHVC010000013">
    <property type="protein sequence ID" value="MBC2608211.1"/>
    <property type="molecule type" value="Genomic_DNA"/>
</dbReference>
<evidence type="ECO:0000256" key="7">
    <source>
        <dbReference type="ARBA" id="ARBA00022490"/>
    </source>
</evidence>
<dbReference type="Gene3D" id="3.10.20.810">
    <property type="entry name" value="Phosphoribosyl-AMP cyclohydrolase"/>
    <property type="match status" value="1"/>
</dbReference>
<dbReference type="PANTHER" id="PTHR42945:SF1">
    <property type="entry name" value="HISTIDINE BIOSYNTHESIS BIFUNCTIONAL PROTEIN HIS7"/>
    <property type="match status" value="1"/>
</dbReference>
<accession>A0A7X1EAA9</accession>
<keyword evidence="8 11" id="KW-0028">Amino-acid biosynthesis</keyword>
<evidence type="ECO:0000256" key="9">
    <source>
        <dbReference type="ARBA" id="ARBA00022801"/>
    </source>
</evidence>
<dbReference type="GO" id="GO:0000287">
    <property type="term" value="F:magnesium ion binding"/>
    <property type="evidence" value="ECO:0007669"/>
    <property type="project" value="UniProtKB-UniRule"/>
</dbReference>
<dbReference type="NCBIfam" id="NF000768">
    <property type="entry name" value="PRK00051.1"/>
    <property type="match status" value="1"/>
</dbReference>
<dbReference type="GO" id="GO:0000105">
    <property type="term" value="P:L-histidine biosynthetic process"/>
    <property type="evidence" value="ECO:0007669"/>
    <property type="project" value="UniProtKB-UniRule"/>
</dbReference>
<comment type="catalytic activity">
    <reaction evidence="1 11">
        <text>1-(5-phospho-beta-D-ribosyl)-5'-AMP + H2O = 1-(5-phospho-beta-D-ribosyl)-5-[(5-phospho-beta-D-ribosylamino)methylideneamino]imidazole-4-carboxamide</text>
        <dbReference type="Rhea" id="RHEA:20049"/>
        <dbReference type="ChEBI" id="CHEBI:15377"/>
        <dbReference type="ChEBI" id="CHEBI:58435"/>
        <dbReference type="ChEBI" id="CHEBI:59457"/>
        <dbReference type="EC" id="3.5.4.19"/>
    </reaction>
</comment>
<dbReference type="EC" id="3.5.4.19" evidence="11"/>
<dbReference type="GO" id="GO:0005737">
    <property type="term" value="C:cytoplasm"/>
    <property type="evidence" value="ECO:0007669"/>
    <property type="project" value="UniProtKB-SubCell"/>
</dbReference>
<evidence type="ECO:0000256" key="8">
    <source>
        <dbReference type="ARBA" id="ARBA00022605"/>
    </source>
</evidence>
<evidence type="ECO:0000256" key="1">
    <source>
        <dbReference type="ARBA" id="ARBA00000024"/>
    </source>
</evidence>
<keyword evidence="7 11" id="KW-0963">Cytoplasm</keyword>
<sequence>MSQTCIHERTSHEEIENGQKLQPKFDSNGLIPCITTEVHTNEVIMFAWMNEEALNHTIETGKATYYSRSRGKLWVKGESSGQIQWVKELRTDCDQDVILIKADIGENGAACHTGYKSCFYRKLDGDKLVFDGGERVFDPAEVYKK</sequence>
<reference evidence="13 14" key="1">
    <citation type="submission" date="2020-07" db="EMBL/GenBank/DDBJ databases">
        <authorList>
            <person name="Feng X."/>
        </authorList>
    </citation>
    <scope>NUCLEOTIDE SEQUENCE [LARGE SCALE GENOMIC DNA]</scope>
    <source>
        <strain evidence="13 14">JCM23202</strain>
    </source>
</reference>
<dbReference type="RefSeq" id="WP_185662061.1">
    <property type="nucleotide sequence ID" value="NZ_CAWPOO010000013.1"/>
</dbReference>
<comment type="cofactor">
    <cofactor evidence="11">
        <name>Mg(2+)</name>
        <dbReference type="ChEBI" id="CHEBI:18420"/>
    </cofactor>
    <text evidence="11">Binds 1 Mg(2+) ion per subunit.</text>
</comment>
<feature type="binding site" evidence="11">
    <location>
        <position position="93"/>
    </location>
    <ligand>
        <name>Zn(2+)</name>
        <dbReference type="ChEBI" id="CHEBI:29105"/>
        <note>ligand shared between dimeric partners</note>
    </ligand>
</feature>
<comment type="caution">
    <text evidence="13">The sequence shown here is derived from an EMBL/GenBank/DDBJ whole genome shotgun (WGS) entry which is preliminary data.</text>
</comment>
<dbReference type="GO" id="GO:0004636">
    <property type="term" value="F:phosphoribosyl-ATP diphosphatase activity"/>
    <property type="evidence" value="ECO:0007669"/>
    <property type="project" value="UniProtKB-EC"/>
</dbReference>
<keyword evidence="10 11" id="KW-0368">Histidine biosynthesis</keyword>
<comment type="similarity">
    <text evidence="6">In the N-terminal section; belongs to the PRA-CH family.</text>
</comment>
<proteinExistence type="inferred from homology"/>
<keyword evidence="14" id="KW-1185">Reference proteome</keyword>
<feature type="binding site" evidence="11">
    <location>
        <position position="96"/>
    </location>
    <ligand>
        <name>Mg(2+)</name>
        <dbReference type="ChEBI" id="CHEBI:18420"/>
    </ligand>
</feature>